<evidence type="ECO:0000313" key="2">
    <source>
        <dbReference type="EMBL" id="MPC08520.1"/>
    </source>
</evidence>
<protein>
    <submittedName>
        <fullName evidence="2">Uncharacterized protein</fullName>
    </submittedName>
</protein>
<comment type="caution">
    <text evidence="2">The sequence shown here is derived from an EMBL/GenBank/DDBJ whole genome shotgun (WGS) entry which is preliminary data.</text>
</comment>
<accession>A0A5B7CGS5</accession>
<feature type="compositionally biased region" description="Basic and acidic residues" evidence="1">
    <location>
        <begin position="46"/>
        <end position="60"/>
    </location>
</feature>
<reference evidence="2 3" key="1">
    <citation type="submission" date="2019-05" db="EMBL/GenBank/DDBJ databases">
        <title>Another draft genome of Portunus trituberculatus and its Hox gene families provides insights of decapod evolution.</title>
        <authorList>
            <person name="Jeong J.-H."/>
            <person name="Song I."/>
            <person name="Kim S."/>
            <person name="Choi T."/>
            <person name="Kim D."/>
            <person name="Ryu S."/>
            <person name="Kim W."/>
        </authorList>
    </citation>
    <scope>NUCLEOTIDE SEQUENCE [LARGE SCALE GENOMIC DNA]</scope>
    <source>
        <tissue evidence="2">Muscle</tissue>
    </source>
</reference>
<keyword evidence="3" id="KW-1185">Reference proteome</keyword>
<proteinExistence type="predicted"/>
<sequence length="83" mass="8661">MEGKKKKRTRTGKTLGWGGKQKEGKRSDGREGNQEGEGDGMGNKASDGREGREPAGEGRGYKNKWGWGGVGWGGAGRGGVGVP</sequence>
<organism evidence="2 3">
    <name type="scientific">Portunus trituberculatus</name>
    <name type="common">Swimming crab</name>
    <name type="synonym">Neptunus trituberculatus</name>
    <dbReference type="NCBI Taxonomy" id="210409"/>
    <lineage>
        <taxon>Eukaryota</taxon>
        <taxon>Metazoa</taxon>
        <taxon>Ecdysozoa</taxon>
        <taxon>Arthropoda</taxon>
        <taxon>Crustacea</taxon>
        <taxon>Multicrustacea</taxon>
        <taxon>Malacostraca</taxon>
        <taxon>Eumalacostraca</taxon>
        <taxon>Eucarida</taxon>
        <taxon>Decapoda</taxon>
        <taxon>Pleocyemata</taxon>
        <taxon>Brachyura</taxon>
        <taxon>Eubrachyura</taxon>
        <taxon>Portunoidea</taxon>
        <taxon>Portunidae</taxon>
        <taxon>Portuninae</taxon>
        <taxon>Portunus</taxon>
    </lineage>
</organism>
<evidence type="ECO:0000313" key="3">
    <source>
        <dbReference type="Proteomes" id="UP000324222"/>
    </source>
</evidence>
<feature type="compositionally biased region" description="Gly residues" evidence="1">
    <location>
        <begin position="66"/>
        <end position="83"/>
    </location>
</feature>
<feature type="compositionally biased region" description="Basic and acidic residues" evidence="1">
    <location>
        <begin position="20"/>
        <end position="33"/>
    </location>
</feature>
<feature type="region of interest" description="Disordered" evidence="1">
    <location>
        <begin position="1"/>
        <end position="83"/>
    </location>
</feature>
<dbReference type="AlphaFoldDB" id="A0A5B7CGS5"/>
<gene>
    <name evidence="2" type="ORF">E2C01_001107</name>
</gene>
<dbReference type="EMBL" id="VSRR010000033">
    <property type="protein sequence ID" value="MPC08520.1"/>
    <property type="molecule type" value="Genomic_DNA"/>
</dbReference>
<feature type="compositionally biased region" description="Basic residues" evidence="1">
    <location>
        <begin position="1"/>
        <end position="11"/>
    </location>
</feature>
<evidence type="ECO:0000256" key="1">
    <source>
        <dbReference type="SAM" id="MobiDB-lite"/>
    </source>
</evidence>
<dbReference type="Proteomes" id="UP000324222">
    <property type="component" value="Unassembled WGS sequence"/>
</dbReference>
<name>A0A5B7CGS5_PORTR</name>